<dbReference type="EMBL" id="CP007243">
    <property type="protein sequence ID" value="AIA31744.1"/>
    <property type="molecule type" value="Genomic_DNA"/>
</dbReference>
<dbReference type="PROSITE" id="PS51257">
    <property type="entry name" value="PROKAR_LIPOPROTEIN"/>
    <property type="match status" value="1"/>
</dbReference>
<accession>A0A059XT41</accession>
<reference evidence="2" key="1">
    <citation type="submission" date="2014-02" db="EMBL/GenBank/DDBJ databases">
        <title>Complete genome sequence and comparative genomic analysis of the nitrogen-fixing bacterium Leptospirillum ferriphilum YSK.</title>
        <authorList>
            <person name="Guo X."/>
            <person name="Yin H."/>
            <person name="Liang Y."/>
            <person name="Hu Q."/>
            <person name="Ma L."/>
            <person name="Xiao Y."/>
            <person name="Zhang X."/>
            <person name="Qiu G."/>
            <person name="Liu X."/>
        </authorList>
    </citation>
    <scope>NUCLEOTIDE SEQUENCE [LARGE SCALE GENOMIC DNA]</scope>
    <source>
        <strain evidence="2">YSK</strain>
    </source>
</reference>
<proteinExistence type="predicted"/>
<gene>
    <name evidence="1" type="ORF">Y981_06915</name>
</gene>
<dbReference type="KEGG" id="lfp:Y981_06915"/>
<sequence>MKMDERRDMKVHSWLRQRGRRVLTTILFPMMLASCSGNTNSTGPAAPLPTGQNGALTLWTTTKAGCYVSDGSSNSCPSGTNPVSALATQTVSASTQYLYVGDSQGNIYAWTASSSSPSTVATCSFSSSFSGTSVNGLASYLTSSIYYVYAVDGTTLEVNFGSTPPCSTSSSSSSISSSLPASTVGLAIANGYVFGVTSTGQYYSVAAGNTSSLTQTPTTLPNLPSTATIGGITADQNGIVFVTDHANSAIYAYYANSDGTLTQINGTYSGNVDVTNPRAITTVFAPNATSTGCTTGSCEFLYVTNYSYAVVQLVLSISGSAPNFSVGYTEFNAPYTSCEIINPVAMTSFTNVVSPTIANKIPWVFIGQNGTEASSSCFGQTAYGDSVTAYNLTGE</sequence>
<reference evidence="1 2" key="2">
    <citation type="journal article" date="2015" name="Biomed. Res. Int.">
        <title>Effects of Arsenite Resistance on the Growth and Functional Gene Expression of Leptospirillum ferriphilum and Acidithiobacillus thiooxidans in Pure Culture and Coculture.</title>
        <authorList>
            <person name="Jiang H."/>
            <person name="Liang Y."/>
            <person name="Yin H."/>
            <person name="Xiao Y."/>
            <person name="Guo X."/>
            <person name="Xu Y."/>
            <person name="Hu Q."/>
            <person name="Liu H."/>
            <person name="Liu X."/>
        </authorList>
    </citation>
    <scope>NUCLEOTIDE SEQUENCE [LARGE SCALE GENOMIC DNA]</scope>
    <source>
        <strain evidence="1 2">YSK</strain>
    </source>
</reference>
<protein>
    <submittedName>
        <fullName evidence="1">Uncharacterized protein</fullName>
    </submittedName>
</protein>
<dbReference type="Proteomes" id="UP000027059">
    <property type="component" value="Chromosome"/>
</dbReference>
<evidence type="ECO:0000313" key="1">
    <source>
        <dbReference type="EMBL" id="AIA31744.1"/>
    </source>
</evidence>
<name>A0A059XT41_9BACT</name>
<dbReference type="AlphaFoldDB" id="A0A059XT41"/>
<organism evidence="1 2">
    <name type="scientific">Leptospirillum ferriphilum YSK</name>
    <dbReference type="NCBI Taxonomy" id="1441628"/>
    <lineage>
        <taxon>Bacteria</taxon>
        <taxon>Pseudomonadati</taxon>
        <taxon>Nitrospirota</taxon>
        <taxon>Nitrospiria</taxon>
        <taxon>Nitrospirales</taxon>
        <taxon>Nitrospiraceae</taxon>
        <taxon>Leptospirillum</taxon>
    </lineage>
</organism>
<keyword evidence="2" id="KW-1185">Reference proteome</keyword>
<evidence type="ECO:0000313" key="2">
    <source>
        <dbReference type="Proteomes" id="UP000027059"/>
    </source>
</evidence>
<dbReference type="SUPFAM" id="SSF63825">
    <property type="entry name" value="YWTD domain"/>
    <property type="match status" value="1"/>
</dbReference>
<dbReference type="HOGENOM" id="CLU_715319_0_0_0"/>